<evidence type="ECO:0008006" key="3">
    <source>
        <dbReference type="Google" id="ProtNLM"/>
    </source>
</evidence>
<dbReference type="InterPro" id="IPR014794">
    <property type="entry name" value="DUF1779"/>
</dbReference>
<dbReference type="Gene3D" id="3.30.360.40">
    <property type="entry name" value="YwmB-like"/>
    <property type="match status" value="1"/>
</dbReference>
<keyword evidence="2" id="KW-1185">Reference proteome</keyword>
<name>A0ABS2QDE4_9BACL</name>
<dbReference type="Pfam" id="PF08680">
    <property type="entry name" value="DUF1779"/>
    <property type="match status" value="1"/>
</dbReference>
<gene>
    <name evidence="1" type="ORF">JOC27_002438</name>
</gene>
<evidence type="ECO:0000313" key="1">
    <source>
        <dbReference type="EMBL" id="MBM7658962.1"/>
    </source>
</evidence>
<dbReference type="Gene3D" id="3.30.2030.10">
    <property type="entry name" value="YwmB-like"/>
    <property type="match status" value="1"/>
</dbReference>
<protein>
    <recommendedName>
        <fullName evidence="3">TATA-box binding protein</fullName>
    </recommendedName>
</protein>
<dbReference type="InterPro" id="IPR036209">
    <property type="entry name" value="YwmB-like_sf"/>
</dbReference>
<sequence>MKKKNILLMIIAVLVLISATAAKGKVISHVDRNPLDRIEQFSNALTNHQAKVTSWTVYAREERAAVVSNEEWTQLVKKLKKANSQLNWQPLKTEKQVMGWQGDAQLANGLKTKLSYFAYPSGKGFRTAIAYEADGKSFNRNLWLVQKRDIRRNLDRIFHGQEQIFSCVKADSGVKIKSGLINQGEIYLKLFSAAPIERLDEKTFVSISAYTKTWNDSIISGKKTMNLQVALRQDAGRTVITLGTPIITQEY</sequence>
<comment type="caution">
    <text evidence="1">The sequence shown here is derived from an EMBL/GenBank/DDBJ whole genome shotgun (WGS) entry which is preliminary data.</text>
</comment>
<organism evidence="1 2">
    <name type="scientific">Sporolactobacillus spathodeae</name>
    <dbReference type="NCBI Taxonomy" id="1465502"/>
    <lineage>
        <taxon>Bacteria</taxon>
        <taxon>Bacillati</taxon>
        <taxon>Bacillota</taxon>
        <taxon>Bacilli</taxon>
        <taxon>Bacillales</taxon>
        <taxon>Sporolactobacillaceae</taxon>
        <taxon>Sporolactobacillus</taxon>
    </lineage>
</organism>
<proteinExistence type="predicted"/>
<dbReference type="RefSeq" id="WP_205007507.1">
    <property type="nucleotide sequence ID" value="NZ_CBCRXA010000006.1"/>
</dbReference>
<dbReference type="EMBL" id="JAFBEV010000029">
    <property type="protein sequence ID" value="MBM7658962.1"/>
    <property type="molecule type" value="Genomic_DNA"/>
</dbReference>
<dbReference type="Proteomes" id="UP000823201">
    <property type="component" value="Unassembled WGS sequence"/>
</dbReference>
<dbReference type="SUPFAM" id="SSF143842">
    <property type="entry name" value="YwmB-like"/>
    <property type="match status" value="1"/>
</dbReference>
<accession>A0ABS2QDE4</accession>
<reference evidence="1 2" key="1">
    <citation type="submission" date="2021-01" db="EMBL/GenBank/DDBJ databases">
        <title>Genomic Encyclopedia of Type Strains, Phase IV (KMG-IV): sequencing the most valuable type-strain genomes for metagenomic binning, comparative biology and taxonomic classification.</title>
        <authorList>
            <person name="Goeker M."/>
        </authorList>
    </citation>
    <scope>NUCLEOTIDE SEQUENCE [LARGE SCALE GENOMIC DNA]</scope>
    <source>
        <strain evidence="1 2">DSM 100968</strain>
    </source>
</reference>
<evidence type="ECO:0000313" key="2">
    <source>
        <dbReference type="Proteomes" id="UP000823201"/>
    </source>
</evidence>